<dbReference type="Proteomes" id="UP001595823">
    <property type="component" value="Unassembled WGS sequence"/>
</dbReference>
<evidence type="ECO:0000259" key="4">
    <source>
        <dbReference type="PROSITE" id="PS51462"/>
    </source>
</evidence>
<evidence type="ECO:0000256" key="2">
    <source>
        <dbReference type="ARBA" id="ARBA00022801"/>
    </source>
</evidence>
<keyword evidence="2" id="KW-0378">Hydrolase</keyword>
<accession>A0ABV8U4U3</accession>
<keyword evidence="6" id="KW-1185">Reference proteome</keyword>
<dbReference type="Gene3D" id="3.90.79.10">
    <property type="entry name" value="Nucleoside Triphosphate Pyrophosphohydrolase"/>
    <property type="match status" value="1"/>
</dbReference>
<dbReference type="EMBL" id="JBHSDK010000036">
    <property type="protein sequence ID" value="MFC4337586.1"/>
    <property type="molecule type" value="Genomic_DNA"/>
</dbReference>
<gene>
    <name evidence="5" type="ORF">ACFPET_20525</name>
</gene>
<reference evidence="6" key="1">
    <citation type="journal article" date="2019" name="Int. J. Syst. Evol. Microbiol.">
        <title>The Global Catalogue of Microorganisms (GCM) 10K type strain sequencing project: providing services to taxonomists for standard genome sequencing and annotation.</title>
        <authorList>
            <consortium name="The Broad Institute Genomics Platform"/>
            <consortium name="The Broad Institute Genome Sequencing Center for Infectious Disease"/>
            <person name="Wu L."/>
            <person name="Ma J."/>
        </authorList>
    </citation>
    <scope>NUCLEOTIDE SEQUENCE [LARGE SCALE GENOMIC DNA]</scope>
    <source>
        <strain evidence="6">IBRC-M 10908</strain>
    </source>
</reference>
<name>A0ABV8U4U3_9ACTN</name>
<evidence type="ECO:0000313" key="5">
    <source>
        <dbReference type="EMBL" id="MFC4337586.1"/>
    </source>
</evidence>
<evidence type="ECO:0000256" key="1">
    <source>
        <dbReference type="ARBA" id="ARBA00001946"/>
    </source>
</evidence>
<protein>
    <submittedName>
        <fullName evidence="5">NUDIX domain-containing protein</fullName>
    </submittedName>
</protein>
<dbReference type="InterPro" id="IPR015797">
    <property type="entry name" value="NUDIX_hydrolase-like_dom_sf"/>
</dbReference>
<sequence>MPEHCSYTDLMRSPLASRGRRAARTILIDDSGRLVLIKRTKPEQAPYYTTPGGGIEDHDRSPEAAMRRELVEELGAHVGPATQVYLTSSTSSKGQVAVQYYFVARLLTLDMAKRTGSEFADSSRGSYDIERVALRQDTLTSINLRPIEVRDFITVNQDALLLEVSP</sequence>
<dbReference type="InterPro" id="IPR000086">
    <property type="entry name" value="NUDIX_hydrolase_dom"/>
</dbReference>
<comment type="caution">
    <text evidence="5">The sequence shown here is derived from an EMBL/GenBank/DDBJ whole genome shotgun (WGS) entry which is preliminary data.</text>
</comment>
<dbReference type="PANTHER" id="PTHR43046:SF12">
    <property type="entry name" value="GDP-MANNOSE MANNOSYL HYDROLASE"/>
    <property type="match status" value="1"/>
</dbReference>
<evidence type="ECO:0000313" key="6">
    <source>
        <dbReference type="Proteomes" id="UP001595823"/>
    </source>
</evidence>
<feature type="domain" description="Nudix hydrolase" evidence="4">
    <location>
        <begin position="19"/>
        <end position="150"/>
    </location>
</feature>
<dbReference type="PANTHER" id="PTHR43046">
    <property type="entry name" value="GDP-MANNOSE MANNOSYL HYDROLASE"/>
    <property type="match status" value="1"/>
</dbReference>
<organism evidence="5 6">
    <name type="scientific">Salininema proteolyticum</name>
    <dbReference type="NCBI Taxonomy" id="1607685"/>
    <lineage>
        <taxon>Bacteria</taxon>
        <taxon>Bacillati</taxon>
        <taxon>Actinomycetota</taxon>
        <taxon>Actinomycetes</taxon>
        <taxon>Glycomycetales</taxon>
        <taxon>Glycomycetaceae</taxon>
        <taxon>Salininema</taxon>
    </lineage>
</organism>
<dbReference type="Pfam" id="PF00293">
    <property type="entry name" value="NUDIX"/>
    <property type="match status" value="1"/>
</dbReference>
<keyword evidence="3" id="KW-0460">Magnesium</keyword>
<dbReference type="CDD" id="cd04669">
    <property type="entry name" value="NUDIX_Hydrolase"/>
    <property type="match status" value="1"/>
</dbReference>
<proteinExistence type="predicted"/>
<dbReference type="PROSITE" id="PS51462">
    <property type="entry name" value="NUDIX"/>
    <property type="match status" value="1"/>
</dbReference>
<dbReference type="RefSeq" id="WP_380624727.1">
    <property type="nucleotide sequence ID" value="NZ_JBHSDK010000036.1"/>
</dbReference>
<comment type="cofactor">
    <cofactor evidence="1">
        <name>Mg(2+)</name>
        <dbReference type="ChEBI" id="CHEBI:18420"/>
    </cofactor>
</comment>
<dbReference type="SUPFAM" id="SSF55811">
    <property type="entry name" value="Nudix"/>
    <property type="match status" value="1"/>
</dbReference>
<evidence type="ECO:0000256" key="3">
    <source>
        <dbReference type="ARBA" id="ARBA00022842"/>
    </source>
</evidence>